<gene>
    <name evidence="1" type="ORF">H9636_10900</name>
</gene>
<dbReference type="Proteomes" id="UP000640930">
    <property type="component" value="Unassembled WGS sequence"/>
</dbReference>
<accession>A0ABR8XD48</accession>
<sequence length="176" mass="20182">MIYGKLGVLVIIGTLLLSACTEEKNEDKLSVKEEVIDDPPSVELTLFELSSKEKEVYNNFQKDFNLEHLSGLDPVSVAKLYVQAGFDKNYDVKYALYTDREEYVLWSKEEDESIPESDRGSKEQYIKQFRNIDKGTFIQTSDDEGYIEYDTGEGTMGFKMIKNADGIWQVSFLPIQ</sequence>
<dbReference type="PROSITE" id="PS51257">
    <property type="entry name" value="PROKAR_LIPOPROTEIN"/>
    <property type="match status" value="1"/>
</dbReference>
<dbReference type="RefSeq" id="WP_191707635.1">
    <property type="nucleotide sequence ID" value="NZ_JACSQA010000015.1"/>
</dbReference>
<protein>
    <submittedName>
        <fullName evidence="1">RNA polymerase subunit sigma</fullName>
    </submittedName>
</protein>
<evidence type="ECO:0000313" key="2">
    <source>
        <dbReference type="Proteomes" id="UP000640930"/>
    </source>
</evidence>
<dbReference type="EMBL" id="JACSQA010000015">
    <property type="protein sequence ID" value="MBD8027162.1"/>
    <property type="molecule type" value="Genomic_DNA"/>
</dbReference>
<name>A0ABR8XD48_9BACL</name>
<reference evidence="1 2" key="1">
    <citation type="submission" date="2020-08" db="EMBL/GenBank/DDBJ databases">
        <title>A Genomic Blueprint of the Chicken Gut Microbiome.</title>
        <authorList>
            <person name="Gilroy R."/>
            <person name="Ravi A."/>
            <person name="Getino M."/>
            <person name="Pursley I."/>
            <person name="Horton D.L."/>
            <person name="Alikhan N.-F."/>
            <person name="Baker D."/>
            <person name="Gharbi K."/>
            <person name="Hall N."/>
            <person name="Watson M."/>
            <person name="Adriaenssens E.M."/>
            <person name="Foster-Nyarko E."/>
            <person name="Jarju S."/>
            <person name="Secka A."/>
            <person name="Antonio M."/>
            <person name="Oren A."/>
            <person name="Chaudhuri R."/>
            <person name="La Ragione R.M."/>
            <person name="Hildebrand F."/>
            <person name="Pallen M.J."/>
        </authorList>
    </citation>
    <scope>NUCLEOTIDE SEQUENCE [LARGE SCALE GENOMIC DNA]</scope>
    <source>
        <strain evidence="1 2">Re31</strain>
    </source>
</reference>
<comment type="caution">
    <text evidence="1">The sequence shown here is derived from an EMBL/GenBank/DDBJ whole genome shotgun (WGS) entry which is preliminary data.</text>
</comment>
<keyword evidence="2" id="KW-1185">Reference proteome</keyword>
<organism evidence="1 2">
    <name type="scientific">Ureibacillus galli</name>
    <dbReference type="NCBI Taxonomy" id="2762222"/>
    <lineage>
        <taxon>Bacteria</taxon>
        <taxon>Bacillati</taxon>
        <taxon>Bacillota</taxon>
        <taxon>Bacilli</taxon>
        <taxon>Bacillales</taxon>
        <taxon>Caryophanaceae</taxon>
        <taxon>Ureibacillus</taxon>
    </lineage>
</organism>
<proteinExistence type="predicted"/>
<evidence type="ECO:0000313" key="1">
    <source>
        <dbReference type="EMBL" id="MBD8027162.1"/>
    </source>
</evidence>